<dbReference type="STRING" id="1036808.A0A0C2YRG3"/>
<feature type="non-terminal residue" evidence="1">
    <location>
        <position position="1"/>
    </location>
</feature>
<reference evidence="1 2" key="1">
    <citation type="submission" date="2014-04" db="EMBL/GenBank/DDBJ databases">
        <authorList>
            <consortium name="DOE Joint Genome Institute"/>
            <person name="Kuo A."/>
            <person name="Kohler A."/>
            <person name="Nagy L.G."/>
            <person name="Floudas D."/>
            <person name="Copeland A."/>
            <person name="Barry K.W."/>
            <person name="Cichocki N."/>
            <person name="Veneault-Fourrey C."/>
            <person name="LaButti K."/>
            <person name="Lindquist E.A."/>
            <person name="Lipzen A."/>
            <person name="Lundell T."/>
            <person name="Morin E."/>
            <person name="Murat C."/>
            <person name="Sun H."/>
            <person name="Tunlid A."/>
            <person name="Henrissat B."/>
            <person name="Grigoriev I.V."/>
            <person name="Hibbett D.S."/>
            <person name="Martin F."/>
            <person name="Nordberg H.P."/>
            <person name="Cantor M.N."/>
            <person name="Hua S.X."/>
        </authorList>
    </citation>
    <scope>NUCLEOTIDE SEQUENCE [LARGE SCALE GENOMIC DNA]</scope>
    <source>
        <strain evidence="1 2">Foug A</strain>
    </source>
</reference>
<accession>A0A0C2YRG3</accession>
<reference evidence="2" key="2">
    <citation type="submission" date="2015-01" db="EMBL/GenBank/DDBJ databases">
        <title>Evolutionary Origins and Diversification of the Mycorrhizal Mutualists.</title>
        <authorList>
            <consortium name="DOE Joint Genome Institute"/>
            <consortium name="Mycorrhizal Genomics Consortium"/>
            <person name="Kohler A."/>
            <person name="Kuo A."/>
            <person name="Nagy L.G."/>
            <person name="Floudas D."/>
            <person name="Copeland A."/>
            <person name="Barry K.W."/>
            <person name="Cichocki N."/>
            <person name="Veneault-Fourrey C."/>
            <person name="LaButti K."/>
            <person name="Lindquist E.A."/>
            <person name="Lipzen A."/>
            <person name="Lundell T."/>
            <person name="Morin E."/>
            <person name="Murat C."/>
            <person name="Riley R."/>
            <person name="Ohm R."/>
            <person name="Sun H."/>
            <person name="Tunlid A."/>
            <person name="Henrissat B."/>
            <person name="Grigoriev I.V."/>
            <person name="Hibbett D.S."/>
            <person name="Martin F."/>
        </authorList>
    </citation>
    <scope>NUCLEOTIDE SEQUENCE [LARGE SCALE GENOMIC DNA]</scope>
    <source>
        <strain evidence="2">Foug A</strain>
    </source>
</reference>
<protein>
    <submittedName>
        <fullName evidence="1">Uncharacterized protein</fullName>
    </submittedName>
</protein>
<gene>
    <name evidence="1" type="ORF">SCLCIDRAFT_141368</name>
</gene>
<proteinExistence type="predicted"/>
<keyword evidence="2" id="KW-1185">Reference proteome</keyword>
<dbReference type="Proteomes" id="UP000053989">
    <property type="component" value="Unassembled WGS sequence"/>
</dbReference>
<evidence type="ECO:0000313" key="2">
    <source>
        <dbReference type="Proteomes" id="UP000053989"/>
    </source>
</evidence>
<dbReference type="HOGENOM" id="CLU_173717_0_0_1"/>
<dbReference type="OrthoDB" id="3269417at2759"/>
<sequence length="83" mass="9664">FGHDTIRCFCSNSSKMKKMAARDFKDLLLCSIPVFEKLLPEPHNTLVMTLLFLLCHWHGLAKLCMHMDEPMYLVRLCFMASWG</sequence>
<name>A0A0C2YRG3_9AGAM</name>
<evidence type="ECO:0000313" key="1">
    <source>
        <dbReference type="EMBL" id="KIM52323.1"/>
    </source>
</evidence>
<dbReference type="EMBL" id="KN822214">
    <property type="protein sequence ID" value="KIM52323.1"/>
    <property type="molecule type" value="Genomic_DNA"/>
</dbReference>
<dbReference type="InParanoid" id="A0A0C2YRG3"/>
<organism evidence="1 2">
    <name type="scientific">Scleroderma citrinum Foug A</name>
    <dbReference type="NCBI Taxonomy" id="1036808"/>
    <lineage>
        <taxon>Eukaryota</taxon>
        <taxon>Fungi</taxon>
        <taxon>Dikarya</taxon>
        <taxon>Basidiomycota</taxon>
        <taxon>Agaricomycotina</taxon>
        <taxon>Agaricomycetes</taxon>
        <taxon>Agaricomycetidae</taxon>
        <taxon>Boletales</taxon>
        <taxon>Sclerodermatineae</taxon>
        <taxon>Sclerodermataceae</taxon>
        <taxon>Scleroderma</taxon>
    </lineage>
</organism>
<dbReference type="AlphaFoldDB" id="A0A0C2YRG3"/>